<dbReference type="EMBL" id="AP025591">
    <property type="protein sequence ID" value="BDG05641.1"/>
    <property type="molecule type" value="Genomic_DNA"/>
</dbReference>
<accession>A0ABN6MYF8</accession>
<feature type="domain" description="GPI inositol-deacylase PGAP1-like alpha/beta" evidence="1">
    <location>
        <begin position="149"/>
        <end position="299"/>
    </location>
</feature>
<sequence>MTKKTRNPLDDLRGATRLAIEATRSVVDLVEAMHHNIGAGPAILGRPLMGPTRLLTGPIYRSVRGVTRMVGAGIDRALGQLAPLVAPLLGESVPGIEREAVLAALNGVLGDYLAESGNPLAIEMRLRHDGHPLELEERALRAAFPHAGGKLLVLVHGSCLGDRQWSRLGHDHGGALARDLGFTPVYLHYNSGLHISTNGRALAAMLERLVAEWPAPLDELVILAHSMGGLVARSACHFGEAAGHGWRRKLRKLVCLGSPHHGAPLERGGHWVDVLLGVSRYSAPLARLGKIRSAGVTDMRFGNVLDEHWQGRDRFARAHDHRRQLKLPDGVRCYAIAATRASEAGGKLPGDGLVPVDSALGRHAKPELTLEIPDANQWIAHGMGHLDLLSRAEVYEKIRSWLSS</sequence>
<proteinExistence type="predicted"/>
<dbReference type="Gene3D" id="3.40.50.1820">
    <property type="entry name" value="alpha/beta hydrolase"/>
    <property type="match status" value="1"/>
</dbReference>
<reference evidence="3" key="1">
    <citation type="journal article" date="2022" name="Int. J. Syst. Evol. Microbiol.">
        <title>Anaeromyxobacter oryzae sp. nov., Anaeromyxobacter diazotrophicus sp. nov. and Anaeromyxobacter paludicola sp. nov., isolated from paddy soils.</title>
        <authorList>
            <person name="Itoh H."/>
            <person name="Xu Z."/>
            <person name="Mise K."/>
            <person name="Masuda Y."/>
            <person name="Ushijima N."/>
            <person name="Hayakawa C."/>
            <person name="Shiratori Y."/>
            <person name="Senoo K."/>
        </authorList>
    </citation>
    <scope>NUCLEOTIDE SEQUENCE [LARGE SCALE GENOMIC DNA]</scope>
    <source>
        <strain evidence="3">Red232</strain>
    </source>
</reference>
<dbReference type="InterPro" id="IPR012908">
    <property type="entry name" value="PGAP1-ab_dom-like"/>
</dbReference>
<dbReference type="Proteomes" id="UP001162891">
    <property type="component" value="Chromosome"/>
</dbReference>
<dbReference type="InterPro" id="IPR029058">
    <property type="entry name" value="AB_hydrolase_fold"/>
</dbReference>
<dbReference type="RefSeq" id="WP_248354658.1">
    <property type="nucleotide sequence ID" value="NZ_AP025591.1"/>
</dbReference>
<protein>
    <submittedName>
        <fullName evidence="2">Permease</fullName>
    </submittedName>
</protein>
<name>A0ABN6MYF8_9BACT</name>
<keyword evidence="3" id="KW-1185">Reference proteome</keyword>
<dbReference type="Pfam" id="PF07819">
    <property type="entry name" value="PGAP1"/>
    <property type="match status" value="1"/>
</dbReference>
<gene>
    <name evidence="2" type="ORF">AMOR_46370</name>
</gene>
<evidence type="ECO:0000313" key="3">
    <source>
        <dbReference type="Proteomes" id="UP001162891"/>
    </source>
</evidence>
<dbReference type="SUPFAM" id="SSF53474">
    <property type="entry name" value="alpha/beta-Hydrolases"/>
    <property type="match status" value="1"/>
</dbReference>
<organism evidence="2 3">
    <name type="scientific">Anaeromyxobacter oryzae</name>
    <dbReference type="NCBI Taxonomy" id="2918170"/>
    <lineage>
        <taxon>Bacteria</taxon>
        <taxon>Pseudomonadati</taxon>
        <taxon>Myxococcota</taxon>
        <taxon>Myxococcia</taxon>
        <taxon>Myxococcales</taxon>
        <taxon>Cystobacterineae</taxon>
        <taxon>Anaeromyxobacteraceae</taxon>
        <taxon>Anaeromyxobacter</taxon>
    </lineage>
</organism>
<evidence type="ECO:0000259" key="1">
    <source>
        <dbReference type="Pfam" id="PF07819"/>
    </source>
</evidence>
<evidence type="ECO:0000313" key="2">
    <source>
        <dbReference type="EMBL" id="BDG05641.1"/>
    </source>
</evidence>